<accession>V5EXW3</accession>
<feature type="region of interest" description="Disordered" evidence="1">
    <location>
        <begin position="276"/>
        <end position="314"/>
    </location>
</feature>
<keyword evidence="3" id="KW-1185">Reference proteome</keyword>
<dbReference type="AlphaFoldDB" id="V5EXW3"/>
<reference evidence="3" key="1">
    <citation type="journal article" date="2013" name="Genome Announc.">
        <title>Draft genome sequence of Pseudozyma brasiliensis sp. nov. strain GHG001, a high producer of endo-1,4-xylanase isolated from an insect pest of sugarcane.</title>
        <authorList>
            <person name="Oliveira J.V.D.C."/>
            <person name="dos Santos R.A.C."/>
            <person name="Borges T.A."/>
            <person name="Riano-Pachon D.M."/>
            <person name="Goldman G.H."/>
        </authorList>
    </citation>
    <scope>NUCLEOTIDE SEQUENCE [LARGE SCALE GENOMIC DNA]</scope>
    <source>
        <strain evidence="3">GHG001</strain>
    </source>
</reference>
<sequence>MSTPSEESQCFDRAGITVLTVPYGQRCYIDDGRTSLAQFIDKLRDYKNDPRTRIETAHYERGMPTIIVTDLEEASRISPSLSSVKHANSITTSRGEQVVDVAGVYVFNMARTSGQQSDQNDGREVLEQYIDMLRDYGNNSDVELESAHYENDTATFFISDPTDVEVEYPYLGAREVAQKNEDPVEQVFDPSKRCEKIHYFESREATPLRHRQGFFDDNNIYIFNEGKRKGYETVKSDGRMLVDQYVDLLRKFLSDPNVSLEGAHYRPGHNDATFFIGDPSASNKKKADRYEQTETVLNASKPGYNDGTQDDVTK</sequence>
<name>V5EXW3_KALBG</name>
<dbReference type="Proteomes" id="UP000019377">
    <property type="component" value="Unassembled WGS sequence"/>
</dbReference>
<evidence type="ECO:0000313" key="2">
    <source>
        <dbReference type="EMBL" id="EST08448.1"/>
    </source>
</evidence>
<proteinExistence type="predicted"/>
<dbReference type="eggNOG" id="ENOG502TKMT">
    <property type="taxonomic scope" value="Eukaryota"/>
</dbReference>
<protein>
    <submittedName>
        <fullName evidence="2">Uncharacterized protein</fullName>
    </submittedName>
</protein>
<evidence type="ECO:0000256" key="1">
    <source>
        <dbReference type="SAM" id="MobiDB-lite"/>
    </source>
</evidence>
<dbReference type="RefSeq" id="XP_016293437.1">
    <property type="nucleotide sequence ID" value="XM_016435096.1"/>
</dbReference>
<gene>
    <name evidence="2" type="ORF">PSEUBRA_SCAF16g05306</name>
</gene>
<organism evidence="2 3">
    <name type="scientific">Kalmanozyma brasiliensis (strain GHG001)</name>
    <name type="common">Yeast</name>
    <name type="synonym">Pseudozyma brasiliensis</name>
    <dbReference type="NCBI Taxonomy" id="1365824"/>
    <lineage>
        <taxon>Eukaryota</taxon>
        <taxon>Fungi</taxon>
        <taxon>Dikarya</taxon>
        <taxon>Basidiomycota</taxon>
        <taxon>Ustilaginomycotina</taxon>
        <taxon>Ustilaginomycetes</taxon>
        <taxon>Ustilaginales</taxon>
        <taxon>Ustilaginaceae</taxon>
        <taxon>Kalmanozyma</taxon>
    </lineage>
</organism>
<dbReference type="HOGENOM" id="CLU_886023_0_0_1"/>
<dbReference type="OrthoDB" id="2557317at2759"/>
<dbReference type="GeneID" id="27417713"/>
<evidence type="ECO:0000313" key="3">
    <source>
        <dbReference type="Proteomes" id="UP000019377"/>
    </source>
</evidence>
<dbReference type="EMBL" id="KI545858">
    <property type="protein sequence ID" value="EST08448.1"/>
    <property type="molecule type" value="Genomic_DNA"/>
</dbReference>